<keyword evidence="5" id="KW-0511">Multifunctional enzyme</keyword>
<evidence type="ECO:0000259" key="6">
    <source>
        <dbReference type="PROSITE" id="PS50878"/>
    </source>
</evidence>
<accession>A0AAN9TVU1</accession>
<keyword evidence="3" id="KW-0378">Hydrolase</keyword>
<dbReference type="GO" id="GO:0004519">
    <property type="term" value="F:endonuclease activity"/>
    <property type="evidence" value="ECO:0007669"/>
    <property type="project" value="UniProtKB-KW"/>
</dbReference>
<evidence type="ECO:0000313" key="8">
    <source>
        <dbReference type="Proteomes" id="UP001367676"/>
    </source>
</evidence>
<organism evidence="7 8">
    <name type="scientific">Parthenolecanium corni</name>
    <dbReference type="NCBI Taxonomy" id="536013"/>
    <lineage>
        <taxon>Eukaryota</taxon>
        <taxon>Metazoa</taxon>
        <taxon>Ecdysozoa</taxon>
        <taxon>Arthropoda</taxon>
        <taxon>Hexapoda</taxon>
        <taxon>Insecta</taxon>
        <taxon>Pterygota</taxon>
        <taxon>Neoptera</taxon>
        <taxon>Paraneoptera</taxon>
        <taxon>Hemiptera</taxon>
        <taxon>Sternorrhyncha</taxon>
        <taxon>Coccoidea</taxon>
        <taxon>Coccidae</taxon>
        <taxon>Parthenolecanium</taxon>
    </lineage>
</organism>
<keyword evidence="3" id="KW-0255">Endonuclease</keyword>
<dbReference type="GO" id="GO:0003964">
    <property type="term" value="F:RNA-directed DNA polymerase activity"/>
    <property type="evidence" value="ECO:0007669"/>
    <property type="project" value="UniProtKB-KW"/>
</dbReference>
<dbReference type="InterPro" id="IPR043502">
    <property type="entry name" value="DNA/RNA_pol_sf"/>
</dbReference>
<dbReference type="AlphaFoldDB" id="A0AAN9TVU1"/>
<evidence type="ECO:0000256" key="2">
    <source>
        <dbReference type="ARBA" id="ARBA00022722"/>
    </source>
</evidence>
<dbReference type="FunFam" id="3.30.70.270:FF:000026">
    <property type="entry name" value="Transposon Ty3-G Gag-Pol polyprotein"/>
    <property type="match status" value="1"/>
</dbReference>
<evidence type="ECO:0000256" key="3">
    <source>
        <dbReference type="ARBA" id="ARBA00022759"/>
    </source>
</evidence>
<keyword evidence="8" id="KW-1185">Reference proteome</keyword>
<sequence length="227" mass="25979">MPFVACYQDDILIGGTDLDHHVENLKKVLTKLRDSGLTLNRNKCNFLKNEIFYLGYKVNKDGIFSDDNKTEAIRSAPRPTNVNELQSFLGLVSYLSKFIPNASSLLYPLNQLLHKEKKWSWSKECEIAFNKVKDILSGSNFLVHFNPNVPLKLKCDASPYGLGCVLMHDIKNDEYPIAYASRYLNSAEKNYSQLDKEALSIIFGVQKFYKYLYGTTFCLQTDHKPLT</sequence>
<evidence type="ECO:0000256" key="5">
    <source>
        <dbReference type="ARBA" id="ARBA00023268"/>
    </source>
</evidence>
<keyword evidence="1" id="KW-0548">Nucleotidyltransferase</keyword>
<dbReference type="EMBL" id="JBBCAQ010000002">
    <property type="protein sequence ID" value="KAK7605233.1"/>
    <property type="molecule type" value="Genomic_DNA"/>
</dbReference>
<evidence type="ECO:0000256" key="4">
    <source>
        <dbReference type="ARBA" id="ARBA00022918"/>
    </source>
</evidence>
<dbReference type="SUPFAM" id="SSF56672">
    <property type="entry name" value="DNA/RNA polymerases"/>
    <property type="match status" value="1"/>
</dbReference>
<gene>
    <name evidence="7" type="ORF">V9T40_007091</name>
</gene>
<dbReference type="InterPro" id="IPR050951">
    <property type="entry name" value="Retrovirus_Pol_polyprotein"/>
</dbReference>
<dbReference type="PROSITE" id="PS50878">
    <property type="entry name" value="RT_POL"/>
    <property type="match status" value="1"/>
</dbReference>
<proteinExistence type="predicted"/>
<dbReference type="InterPro" id="IPR043128">
    <property type="entry name" value="Rev_trsase/Diguanyl_cyclase"/>
</dbReference>
<dbReference type="PANTHER" id="PTHR37984:SF5">
    <property type="entry name" value="PROTEIN NYNRIN-LIKE"/>
    <property type="match status" value="1"/>
</dbReference>
<dbReference type="Pfam" id="PF00078">
    <property type="entry name" value="RVT_1"/>
    <property type="match status" value="1"/>
</dbReference>
<dbReference type="FunFam" id="3.10.20.370:FF:000001">
    <property type="entry name" value="Retrovirus-related Pol polyprotein from transposon 17.6-like protein"/>
    <property type="match status" value="1"/>
</dbReference>
<dbReference type="CDD" id="cd09274">
    <property type="entry name" value="RNase_HI_RT_Ty3"/>
    <property type="match status" value="1"/>
</dbReference>
<dbReference type="InterPro" id="IPR000477">
    <property type="entry name" value="RT_dom"/>
</dbReference>
<dbReference type="Gene3D" id="3.30.70.270">
    <property type="match status" value="2"/>
</dbReference>
<evidence type="ECO:0000313" key="7">
    <source>
        <dbReference type="EMBL" id="KAK7605233.1"/>
    </source>
</evidence>
<keyword evidence="4" id="KW-0695">RNA-directed DNA polymerase</keyword>
<dbReference type="Pfam" id="PF17919">
    <property type="entry name" value="RT_RNaseH_2"/>
    <property type="match status" value="1"/>
</dbReference>
<dbReference type="PANTHER" id="PTHR37984">
    <property type="entry name" value="PROTEIN CBG26694"/>
    <property type="match status" value="1"/>
</dbReference>
<dbReference type="Gene3D" id="3.10.20.370">
    <property type="match status" value="1"/>
</dbReference>
<keyword evidence="2" id="KW-0540">Nuclease</keyword>
<protein>
    <recommendedName>
        <fullName evidence="6">Reverse transcriptase domain-containing protein</fullName>
    </recommendedName>
</protein>
<feature type="domain" description="Reverse transcriptase" evidence="6">
    <location>
        <begin position="1"/>
        <end position="58"/>
    </location>
</feature>
<name>A0AAN9TVU1_9HEMI</name>
<dbReference type="Proteomes" id="UP001367676">
    <property type="component" value="Unassembled WGS sequence"/>
</dbReference>
<comment type="caution">
    <text evidence="7">The sequence shown here is derived from an EMBL/GenBank/DDBJ whole genome shotgun (WGS) entry which is preliminary data.</text>
</comment>
<keyword evidence="1" id="KW-0808">Transferase</keyword>
<evidence type="ECO:0000256" key="1">
    <source>
        <dbReference type="ARBA" id="ARBA00022695"/>
    </source>
</evidence>
<reference evidence="7 8" key="1">
    <citation type="submission" date="2024-03" db="EMBL/GenBank/DDBJ databases">
        <title>Adaptation during the transition from Ophiocordyceps entomopathogen to insect associate is accompanied by gene loss and intensified selection.</title>
        <authorList>
            <person name="Ward C.M."/>
            <person name="Onetto C.A."/>
            <person name="Borneman A.R."/>
        </authorList>
    </citation>
    <scope>NUCLEOTIDE SEQUENCE [LARGE SCALE GENOMIC DNA]</scope>
    <source>
        <strain evidence="7">AWRI1</strain>
        <tissue evidence="7">Single Adult Female</tissue>
    </source>
</reference>
<dbReference type="InterPro" id="IPR041577">
    <property type="entry name" value="RT_RNaseH_2"/>
</dbReference>